<dbReference type="GO" id="GO:0009103">
    <property type="term" value="P:lipopolysaccharide biosynthetic process"/>
    <property type="evidence" value="ECO:0007669"/>
    <property type="project" value="TreeGrafter"/>
</dbReference>
<proteinExistence type="predicted"/>
<dbReference type="EC" id="2.4.-.-" evidence="2"/>
<keyword evidence="1 2" id="KW-0808">Transferase</keyword>
<dbReference type="PANTHER" id="PTHR46401">
    <property type="entry name" value="GLYCOSYLTRANSFERASE WBBK-RELATED"/>
    <property type="match status" value="1"/>
</dbReference>
<keyword evidence="2" id="KW-0328">Glycosyltransferase</keyword>
<reference evidence="2" key="1">
    <citation type="submission" date="2024-07" db="EMBL/GenBank/DDBJ databases">
        <authorList>
            <person name="Kim Y.J."/>
            <person name="Jeong J.Y."/>
        </authorList>
    </citation>
    <scope>NUCLEOTIDE SEQUENCE</scope>
    <source>
        <strain evidence="2">GIHE-MW2</strain>
    </source>
</reference>
<organism evidence="2">
    <name type="scientific">Planktothricoides raciborskii GIHE-MW2</name>
    <dbReference type="NCBI Taxonomy" id="2792601"/>
    <lineage>
        <taxon>Bacteria</taxon>
        <taxon>Bacillati</taxon>
        <taxon>Cyanobacteriota</taxon>
        <taxon>Cyanophyceae</taxon>
        <taxon>Oscillatoriophycideae</taxon>
        <taxon>Oscillatoriales</taxon>
        <taxon>Oscillatoriaceae</taxon>
        <taxon>Planktothricoides</taxon>
    </lineage>
</organism>
<accession>A0AAU8JCH5</accession>
<name>A0AAU8JCH5_9CYAN</name>
<dbReference type="Gene3D" id="3.40.50.2000">
    <property type="entry name" value="Glycogen Phosphorylase B"/>
    <property type="match status" value="2"/>
</dbReference>
<dbReference type="EMBL" id="CP159837">
    <property type="protein sequence ID" value="XCM36240.1"/>
    <property type="molecule type" value="Genomic_DNA"/>
</dbReference>
<dbReference type="SUPFAM" id="SSF53756">
    <property type="entry name" value="UDP-Glycosyltransferase/glycogen phosphorylase"/>
    <property type="match status" value="1"/>
</dbReference>
<dbReference type="AlphaFoldDB" id="A0AAU8JCH5"/>
<evidence type="ECO:0000313" key="2">
    <source>
        <dbReference type="EMBL" id="XCM36240.1"/>
    </source>
</evidence>
<dbReference type="PANTHER" id="PTHR46401:SF2">
    <property type="entry name" value="GLYCOSYLTRANSFERASE WBBK-RELATED"/>
    <property type="match status" value="1"/>
</dbReference>
<gene>
    <name evidence="2" type="ORF">ABWT76_004986</name>
</gene>
<dbReference type="CDD" id="cd03801">
    <property type="entry name" value="GT4_PimA-like"/>
    <property type="match status" value="1"/>
</dbReference>
<sequence>MNNSTLKILCTITAYPPSVGGAQLHTHKIVSLLNQNHQISVITHWTENRNDWLLGTTLNAPKMVKNYDLDGVPVKQITLNQSERLALIPYVLGYYAIKKIAVDRISDRLLPKLEASAPADLDLIQNVRIGREGISYASWKLARKLDIPFIFTPLHHPRWVGWNYREYINLYQQADGVIALTNVEKQILIELGVKPEKIFITGIGPLIADTAEPEAFRQKYALGRDPIILFLGQQYPYKGFQSLWDAAPEVWKRFPDTRFIFIGPRTKYSKKVFAQIKDERVIELGQVSLAEKTNALAACDILCVPSMQESFGGVYPEAWMMKKPVIGGDIPAIREVISDGINGFLVQQDSAEIADKICQLLQNTSLREKMGAAGYQKVLEKYTWDKLAEKINGAYRQVLQG</sequence>
<dbReference type="GO" id="GO:0016757">
    <property type="term" value="F:glycosyltransferase activity"/>
    <property type="evidence" value="ECO:0007669"/>
    <property type="project" value="UniProtKB-KW"/>
</dbReference>
<dbReference type="Pfam" id="PF13692">
    <property type="entry name" value="Glyco_trans_1_4"/>
    <property type="match status" value="1"/>
</dbReference>
<dbReference type="RefSeq" id="WP_054464752.1">
    <property type="nucleotide sequence ID" value="NZ_CP159837.1"/>
</dbReference>
<evidence type="ECO:0000256" key="1">
    <source>
        <dbReference type="ARBA" id="ARBA00022679"/>
    </source>
</evidence>
<protein>
    <submittedName>
        <fullName evidence="2">Glycosyltransferase family 4 protein</fullName>
        <ecNumber evidence="2">2.4.-.-</ecNumber>
    </submittedName>
</protein>